<dbReference type="PANTHER" id="PTHR33371">
    <property type="entry name" value="INTERMEMBRANE PHOSPHOLIPID TRANSPORT SYSTEM BINDING PROTEIN MLAD-RELATED"/>
    <property type="match status" value="1"/>
</dbReference>
<evidence type="ECO:0000313" key="4">
    <source>
        <dbReference type="Proteomes" id="UP000035425"/>
    </source>
</evidence>
<feature type="transmembrane region" description="Helical" evidence="1">
    <location>
        <begin position="21"/>
        <end position="43"/>
    </location>
</feature>
<evidence type="ECO:0000256" key="1">
    <source>
        <dbReference type="SAM" id="Phobius"/>
    </source>
</evidence>
<dbReference type="EMBL" id="JWIO01000017">
    <property type="protein sequence ID" value="KLL11254.1"/>
    <property type="molecule type" value="Genomic_DNA"/>
</dbReference>
<proteinExistence type="predicted"/>
<dbReference type="Pfam" id="PF02470">
    <property type="entry name" value="MlaD"/>
    <property type="match status" value="1"/>
</dbReference>
<comment type="caution">
    <text evidence="3">The sequence shown here is derived from an EMBL/GenBank/DDBJ whole genome shotgun (WGS) entry which is preliminary data.</text>
</comment>
<keyword evidence="1" id="KW-0472">Membrane</keyword>
<accession>A0ABR5F3J1</accession>
<dbReference type="PANTHER" id="PTHR33371:SF4">
    <property type="entry name" value="INTERMEMBRANE PHOSPHOLIPID TRANSPORT SYSTEM BINDING PROTEIN MLAD"/>
    <property type="match status" value="1"/>
</dbReference>
<organism evidence="3 4">
    <name type="scientific">Protofrankia coriariae</name>
    <dbReference type="NCBI Taxonomy" id="1562887"/>
    <lineage>
        <taxon>Bacteria</taxon>
        <taxon>Bacillati</taxon>
        <taxon>Actinomycetota</taxon>
        <taxon>Actinomycetes</taxon>
        <taxon>Frankiales</taxon>
        <taxon>Frankiaceae</taxon>
        <taxon>Protofrankia</taxon>
    </lineage>
</organism>
<keyword evidence="4" id="KW-1185">Reference proteome</keyword>
<keyword evidence="3" id="KW-0560">Oxidoreductase</keyword>
<evidence type="ECO:0000313" key="3">
    <source>
        <dbReference type="EMBL" id="KLL11254.1"/>
    </source>
</evidence>
<dbReference type="InterPro" id="IPR003399">
    <property type="entry name" value="Mce/MlaD"/>
</dbReference>
<dbReference type="InterPro" id="IPR052336">
    <property type="entry name" value="MlaD_Phospholipid_Transporter"/>
</dbReference>
<reference evidence="3 4" key="1">
    <citation type="submission" date="2014-12" db="EMBL/GenBank/DDBJ databases">
        <title>Frankia sp. BMG5.1 draft genome.</title>
        <authorList>
            <person name="Gtari M."/>
            <person name="Ghodhbane-Gtari F."/>
            <person name="Nouioui I."/>
            <person name="Ktari A."/>
            <person name="Hezbri K."/>
            <person name="Mimouni W."/>
            <person name="Sbissi I."/>
            <person name="Ayari A."/>
            <person name="Yamanaka T."/>
            <person name="Normand P."/>
            <person name="Tisa L.S."/>
            <person name="Boudabous A."/>
        </authorList>
    </citation>
    <scope>NUCLEOTIDE SEQUENCE [LARGE SCALE GENOMIC DNA]</scope>
    <source>
        <strain evidence="3 4">BMG5.1</strain>
    </source>
</reference>
<keyword evidence="1" id="KW-1133">Transmembrane helix</keyword>
<dbReference type="RefSeq" id="WP_047223249.1">
    <property type="nucleotide sequence ID" value="NZ_JWIO01000017.1"/>
</dbReference>
<protein>
    <submittedName>
        <fullName evidence="3">Aromatic ring-opening dioxygenase LigA</fullName>
    </submittedName>
</protein>
<evidence type="ECO:0000259" key="2">
    <source>
        <dbReference type="Pfam" id="PF02470"/>
    </source>
</evidence>
<sequence>MSSRVQRLRRIWGRIGTEPGLRRNVLALAVLIALAAISGSIILSKQRLSVPWDNKFTFYATFAGTPGVSPGHGQEVRIAGVPAGEIVGAGVDNAGHARLELAIDPKYRVYDNARVVLRPKSPLNEMYVELSPGSPQQGKRLSKGGTLLLASSQRPIEIDEVLGHLDDNARSALTSLLEESDAALASAPQQLPEGLTATDTVVTRLQPVLASLQTRRDTIQRLVTALSQISTAIGGDDGRLRTLADSLQTTLGAVGEHSSAADSALAQLPDLTNQLKLATEAVQALSGELDPTLDNLRNASSSLPGSLTRLDGTLRQLDKTLDQLGPVVQKADPVVKDLRPYVGQLGVALPDLTASTGRLDPVTATLVSYLPDLGGFILNTRSMTSLADANGGILRALLEVTPSSLPVTGLKSLSTPTVR</sequence>
<dbReference type="Proteomes" id="UP000035425">
    <property type="component" value="Unassembled WGS sequence"/>
</dbReference>
<gene>
    <name evidence="3" type="ORF">FrCorBMG51_12615</name>
</gene>
<feature type="domain" description="Mce/MlaD" evidence="2">
    <location>
        <begin position="57"/>
        <end position="133"/>
    </location>
</feature>
<name>A0ABR5F3J1_9ACTN</name>
<keyword evidence="1" id="KW-0812">Transmembrane</keyword>
<keyword evidence="3" id="KW-0223">Dioxygenase</keyword>
<dbReference type="GO" id="GO:0051213">
    <property type="term" value="F:dioxygenase activity"/>
    <property type="evidence" value="ECO:0007669"/>
    <property type="project" value="UniProtKB-KW"/>
</dbReference>